<keyword evidence="11" id="KW-0694">RNA-binding</keyword>
<keyword evidence="10" id="KW-0269">Exonuclease</keyword>
<evidence type="ECO:0000256" key="14">
    <source>
        <dbReference type="ARBA" id="ARBA00023242"/>
    </source>
</evidence>
<comment type="subcellular location">
    <subcellularLocation>
        <location evidence="3">Cytoplasm</location>
    </subcellularLocation>
    <subcellularLocation>
        <location evidence="2">Nucleus</location>
    </subcellularLocation>
</comment>
<evidence type="ECO:0000313" key="16">
    <source>
        <dbReference type="EMBL" id="KJE97424.1"/>
    </source>
</evidence>
<keyword evidence="7" id="KW-0540">Nuclease</keyword>
<evidence type="ECO:0000256" key="1">
    <source>
        <dbReference type="ARBA" id="ARBA00001663"/>
    </source>
</evidence>
<name>A0A0D2X596_CAPO3</name>
<dbReference type="OMA" id="HIREVWS"/>
<dbReference type="STRING" id="595528.A0A0D2X596"/>
<dbReference type="FunCoup" id="A0A0D2X596">
    <property type="interactions" value="584"/>
</dbReference>
<dbReference type="GO" id="GO:0003723">
    <property type="term" value="F:RNA binding"/>
    <property type="evidence" value="ECO:0007669"/>
    <property type="project" value="UniProtKB-KW"/>
</dbReference>
<evidence type="ECO:0000256" key="9">
    <source>
        <dbReference type="ARBA" id="ARBA00022801"/>
    </source>
</evidence>
<dbReference type="InParanoid" id="A0A0D2X596"/>
<dbReference type="InterPro" id="IPR006941">
    <property type="entry name" value="RNase_CAF1"/>
</dbReference>
<dbReference type="Gene3D" id="3.30.420.10">
    <property type="entry name" value="Ribonuclease H-like superfamily/Ribonuclease H"/>
    <property type="match status" value="1"/>
</dbReference>
<dbReference type="FunFam" id="3.30.420.10:FF:000048">
    <property type="entry name" value="CCR4-associated factor 1, putative"/>
    <property type="match status" value="1"/>
</dbReference>
<keyword evidence="9" id="KW-0378">Hydrolase</keyword>
<evidence type="ECO:0000256" key="2">
    <source>
        <dbReference type="ARBA" id="ARBA00004123"/>
    </source>
</evidence>
<dbReference type="SUPFAM" id="SSF53098">
    <property type="entry name" value="Ribonuclease H-like"/>
    <property type="match status" value="1"/>
</dbReference>
<dbReference type="GO" id="GO:0030014">
    <property type="term" value="C:CCR4-NOT complex"/>
    <property type="evidence" value="ECO:0007669"/>
    <property type="project" value="InterPro"/>
</dbReference>
<evidence type="ECO:0000256" key="11">
    <source>
        <dbReference type="ARBA" id="ARBA00022884"/>
    </source>
</evidence>
<dbReference type="PANTHER" id="PTHR10797">
    <property type="entry name" value="CCR4-NOT TRANSCRIPTION COMPLEX SUBUNIT"/>
    <property type="match status" value="1"/>
</dbReference>
<feature type="compositionally biased region" description="Low complexity" evidence="15">
    <location>
        <begin position="241"/>
        <end position="262"/>
    </location>
</feature>
<feature type="compositionally biased region" description="Polar residues" evidence="15">
    <location>
        <begin position="266"/>
        <end position="283"/>
    </location>
</feature>
<sequence length="313" mass="34613">MITDENRDTEFPGVVVKPVGNFRSQAEFTFQTLRCNVDRLKLIQLGITFTDEHGNTPKDVCTWQFNFKFSLSEDTYAQDSIDLLTRSGINFMRFEADGIDVHHFAELLIPSGIVLNDQIKWISFHSGYDFAYLLKVLTCTALPTEESDFFSLLYLYFPCIYDIKFMMRSCKHLKGGLQDVSDDLEVERYGPQHQAGSDSMLTAFAFFKMRQLFFEDNIDDSKFQGHIYGLGTSYLSKLEGPASSATTPATSGAPYSPSTTPGAGSNGTYAASSAPGTPPSNYGLNGGAKPFSNAVPQSPSTVMANNVVNARKY</sequence>
<gene>
    <name evidence="16" type="ORF">CAOG_007286</name>
</gene>
<keyword evidence="8" id="KW-0479">Metal-binding</keyword>
<dbReference type="RefSeq" id="XP_004343145.1">
    <property type="nucleotide sequence ID" value="XM_004343095.2"/>
</dbReference>
<dbReference type="GO" id="GO:0005634">
    <property type="term" value="C:nucleus"/>
    <property type="evidence" value="ECO:0007669"/>
    <property type="project" value="UniProtKB-SubCell"/>
</dbReference>
<evidence type="ECO:0000256" key="13">
    <source>
        <dbReference type="ARBA" id="ARBA00023163"/>
    </source>
</evidence>
<comment type="similarity">
    <text evidence="4">Belongs to the CAF1 family.</text>
</comment>
<dbReference type="EC" id="3.1.13.4" evidence="5"/>
<dbReference type="GO" id="GO:0004535">
    <property type="term" value="F:poly(A)-specific ribonuclease activity"/>
    <property type="evidence" value="ECO:0007669"/>
    <property type="project" value="UniProtKB-EC"/>
</dbReference>
<keyword evidence="12" id="KW-0805">Transcription regulation</keyword>
<dbReference type="InterPro" id="IPR039637">
    <property type="entry name" value="CNOT7/CNOT8/Pop2"/>
</dbReference>
<dbReference type="GO" id="GO:0046872">
    <property type="term" value="F:metal ion binding"/>
    <property type="evidence" value="ECO:0007669"/>
    <property type="project" value="UniProtKB-KW"/>
</dbReference>
<accession>A0A0D2X596</accession>
<organism evidence="16 17">
    <name type="scientific">Capsaspora owczarzaki (strain ATCC 30864)</name>
    <dbReference type="NCBI Taxonomy" id="595528"/>
    <lineage>
        <taxon>Eukaryota</taxon>
        <taxon>Filasterea</taxon>
        <taxon>Capsaspora</taxon>
    </lineage>
</organism>
<evidence type="ECO:0000256" key="5">
    <source>
        <dbReference type="ARBA" id="ARBA00012161"/>
    </source>
</evidence>
<dbReference type="Proteomes" id="UP000008743">
    <property type="component" value="Unassembled WGS sequence"/>
</dbReference>
<dbReference type="GO" id="GO:0005737">
    <property type="term" value="C:cytoplasm"/>
    <property type="evidence" value="ECO:0007669"/>
    <property type="project" value="UniProtKB-SubCell"/>
</dbReference>
<keyword evidence="14" id="KW-0539">Nucleus</keyword>
<evidence type="ECO:0000313" key="17">
    <source>
        <dbReference type="Proteomes" id="UP000008743"/>
    </source>
</evidence>
<feature type="region of interest" description="Disordered" evidence="15">
    <location>
        <begin position="241"/>
        <end position="285"/>
    </location>
</feature>
<evidence type="ECO:0000256" key="6">
    <source>
        <dbReference type="ARBA" id="ARBA00022490"/>
    </source>
</evidence>
<keyword evidence="6" id="KW-0963">Cytoplasm</keyword>
<proteinExistence type="inferred from homology"/>
<dbReference type="eggNOG" id="KOG0304">
    <property type="taxonomic scope" value="Eukaryota"/>
</dbReference>
<evidence type="ECO:0000256" key="12">
    <source>
        <dbReference type="ARBA" id="ARBA00023015"/>
    </source>
</evidence>
<dbReference type="InterPro" id="IPR036397">
    <property type="entry name" value="RNaseH_sf"/>
</dbReference>
<evidence type="ECO:0000256" key="8">
    <source>
        <dbReference type="ARBA" id="ARBA00022723"/>
    </source>
</evidence>
<dbReference type="InterPro" id="IPR012337">
    <property type="entry name" value="RNaseH-like_sf"/>
</dbReference>
<dbReference type="PhylomeDB" id="A0A0D2X596"/>
<evidence type="ECO:0000256" key="10">
    <source>
        <dbReference type="ARBA" id="ARBA00022839"/>
    </source>
</evidence>
<dbReference type="AlphaFoldDB" id="A0A0D2X596"/>
<protein>
    <recommendedName>
        <fullName evidence="5">poly(A)-specific ribonuclease</fullName>
        <ecNumber evidence="5">3.1.13.4</ecNumber>
    </recommendedName>
</protein>
<evidence type="ECO:0000256" key="3">
    <source>
        <dbReference type="ARBA" id="ARBA00004496"/>
    </source>
</evidence>
<dbReference type="OrthoDB" id="1164111at2759"/>
<evidence type="ECO:0000256" key="4">
    <source>
        <dbReference type="ARBA" id="ARBA00008372"/>
    </source>
</evidence>
<keyword evidence="13" id="KW-0804">Transcription</keyword>
<keyword evidence="17" id="KW-1185">Reference proteome</keyword>
<reference evidence="17" key="1">
    <citation type="submission" date="2011-02" db="EMBL/GenBank/DDBJ databases">
        <title>The Genome Sequence of Capsaspora owczarzaki ATCC 30864.</title>
        <authorList>
            <person name="Russ C."/>
            <person name="Cuomo C."/>
            <person name="Burger G."/>
            <person name="Gray M.W."/>
            <person name="Holland P.W.H."/>
            <person name="King N."/>
            <person name="Lang F.B.F."/>
            <person name="Roger A.J."/>
            <person name="Ruiz-Trillo I."/>
            <person name="Young S.K."/>
            <person name="Zeng Q."/>
            <person name="Gargeya S."/>
            <person name="Alvarado L."/>
            <person name="Berlin A."/>
            <person name="Chapman S.B."/>
            <person name="Chen Z."/>
            <person name="Freedman E."/>
            <person name="Gellesch M."/>
            <person name="Goldberg J."/>
            <person name="Griggs A."/>
            <person name="Gujja S."/>
            <person name="Heilman E."/>
            <person name="Heiman D."/>
            <person name="Howarth C."/>
            <person name="Mehta T."/>
            <person name="Neiman D."/>
            <person name="Pearson M."/>
            <person name="Roberts A."/>
            <person name="Saif S."/>
            <person name="Shea T."/>
            <person name="Shenoy N."/>
            <person name="Sisk P."/>
            <person name="Stolte C."/>
            <person name="Sykes S."/>
            <person name="White J."/>
            <person name="Yandava C."/>
            <person name="Haas B."/>
            <person name="Nusbaum C."/>
            <person name="Birren B."/>
        </authorList>
    </citation>
    <scope>NUCLEOTIDE SEQUENCE</scope>
    <source>
        <strain evidence="17">ATCC 30864</strain>
    </source>
</reference>
<evidence type="ECO:0000256" key="7">
    <source>
        <dbReference type="ARBA" id="ARBA00022722"/>
    </source>
</evidence>
<evidence type="ECO:0000256" key="15">
    <source>
        <dbReference type="SAM" id="MobiDB-lite"/>
    </source>
</evidence>
<dbReference type="EMBL" id="KE346374">
    <property type="protein sequence ID" value="KJE97424.1"/>
    <property type="molecule type" value="Genomic_DNA"/>
</dbReference>
<comment type="catalytic activity">
    <reaction evidence="1">
        <text>Exonucleolytic cleavage of poly(A) to 5'-AMP.</text>
        <dbReference type="EC" id="3.1.13.4"/>
    </reaction>
</comment>
<dbReference type="Pfam" id="PF04857">
    <property type="entry name" value="CAF1"/>
    <property type="match status" value="2"/>
</dbReference>